<dbReference type="Proteomes" id="UP000198324">
    <property type="component" value="Unassembled WGS sequence"/>
</dbReference>
<dbReference type="AlphaFoldDB" id="A0A239B0L4"/>
<sequence>MNGYVVAANAAVWIFLAGYAIALCLRGRSISNRLQHLETLRDGHDR</sequence>
<keyword evidence="3" id="KW-1185">Reference proteome</keyword>
<evidence type="ECO:0000313" key="3">
    <source>
        <dbReference type="Proteomes" id="UP000198324"/>
    </source>
</evidence>
<reference evidence="2 3" key="1">
    <citation type="submission" date="2017-06" db="EMBL/GenBank/DDBJ databases">
        <authorList>
            <person name="Kim H.J."/>
            <person name="Triplett B.A."/>
        </authorList>
    </citation>
    <scope>NUCLEOTIDE SEQUENCE [LARGE SCALE GENOMIC DNA]</scope>
    <source>
        <strain evidence="2 3">DSM 13116</strain>
    </source>
</reference>
<dbReference type="EMBL" id="FZOC01000004">
    <property type="protein sequence ID" value="SNS01141.1"/>
    <property type="molecule type" value="Genomic_DNA"/>
</dbReference>
<dbReference type="InterPro" id="IPR030888">
    <property type="entry name" value="Put_ccm"/>
</dbReference>
<name>A0A239B0L4_9BACT</name>
<organism evidence="2 3">
    <name type="scientific">Humidesulfovibrio mexicanus</name>
    <dbReference type="NCBI Taxonomy" id="147047"/>
    <lineage>
        <taxon>Bacteria</taxon>
        <taxon>Pseudomonadati</taxon>
        <taxon>Thermodesulfobacteriota</taxon>
        <taxon>Desulfovibrionia</taxon>
        <taxon>Desulfovibrionales</taxon>
        <taxon>Desulfovibrionaceae</taxon>
        <taxon>Humidesulfovibrio</taxon>
    </lineage>
</organism>
<keyword evidence="1" id="KW-0812">Transmembrane</keyword>
<feature type="transmembrane region" description="Helical" evidence="1">
    <location>
        <begin position="6"/>
        <end position="25"/>
    </location>
</feature>
<evidence type="ECO:0000256" key="1">
    <source>
        <dbReference type="SAM" id="Phobius"/>
    </source>
</evidence>
<dbReference type="RefSeq" id="WP_179216997.1">
    <property type="nucleotide sequence ID" value="NZ_FZOC01000004.1"/>
</dbReference>
<accession>A0A239B0L4</accession>
<evidence type="ECO:0000313" key="2">
    <source>
        <dbReference type="EMBL" id="SNS01141.1"/>
    </source>
</evidence>
<keyword evidence="1" id="KW-1133">Transmembrane helix</keyword>
<protein>
    <submittedName>
        <fullName evidence="2">CcmD family protein</fullName>
    </submittedName>
</protein>
<keyword evidence="1" id="KW-0472">Membrane</keyword>
<dbReference type="NCBIfam" id="TIGR04391">
    <property type="entry name" value="CcmD_alt_fam"/>
    <property type="match status" value="1"/>
</dbReference>
<proteinExistence type="predicted"/>
<gene>
    <name evidence="2" type="ORF">SAMN04488503_2335</name>
</gene>